<protein>
    <submittedName>
        <fullName evidence="3">Polysaccharide deacetylase</fullName>
    </submittedName>
</protein>
<dbReference type="Proteomes" id="UP000070160">
    <property type="component" value="Unassembled WGS sequence"/>
</dbReference>
<dbReference type="PANTHER" id="PTHR10587">
    <property type="entry name" value="GLYCOSYL TRANSFERASE-RELATED"/>
    <property type="match status" value="1"/>
</dbReference>
<organism evidence="3 4">
    <name type="scientific">Megasphaera hutchinsoni</name>
    <dbReference type="NCBI Taxonomy" id="1588748"/>
    <lineage>
        <taxon>Bacteria</taxon>
        <taxon>Bacillati</taxon>
        <taxon>Bacillota</taxon>
        <taxon>Negativicutes</taxon>
        <taxon>Veillonellales</taxon>
        <taxon>Veillonellaceae</taxon>
        <taxon>Megasphaera</taxon>
    </lineage>
</organism>
<dbReference type="SUPFAM" id="SSF88713">
    <property type="entry name" value="Glycoside hydrolase/deacetylase"/>
    <property type="match status" value="1"/>
</dbReference>
<dbReference type="GO" id="GO:0016810">
    <property type="term" value="F:hydrolase activity, acting on carbon-nitrogen (but not peptide) bonds"/>
    <property type="evidence" value="ECO:0007669"/>
    <property type="project" value="InterPro"/>
</dbReference>
<dbReference type="Gene3D" id="3.20.20.370">
    <property type="entry name" value="Glycoside hydrolase/deacetylase"/>
    <property type="match status" value="1"/>
</dbReference>
<dbReference type="STRING" id="1588748.HMPREF3182_01383"/>
<keyword evidence="4" id="KW-1185">Reference proteome</keyword>
<accession>A0A134CDZ4</accession>
<dbReference type="AlphaFoldDB" id="A0A134CDZ4"/>
<dbReference type="PATRIC" id="fig|1588748.3.peg.1339"/>
<dbReference type="Pfam" id="PF01522">
    <property type="entry name" value="Polysacc_deac_1"/>
    <property type="match status" value="1"/>
</dbReference>
<comment type="caution">
    <text evidence="3">The sequence shown here is derived from an EMBL/GenBank/DDBJ whole genome shotgun (WGS) entry which is preliminary data.</text>
</comment>
<dbReference type="PANTHER" id="PTHR10587:SF125">
    <property type="entry name" value="POLYSACCHARIDE DEACETYLASE YHEN-RELATED"/>
    <property type="match status" value="1"/>
</dbReference>
<dbReference type="GO" id="GO:0005975">
    <property type="term" value="P:carbohydrate metabolic process"/>
    <property type="evidence" value="ECO:0007669"/>
    <property type="project" value="InterPro"/>
</dbReference>
<feature type="region of interest" description="Disordered" evidence="1">
    <location>
        <begin position="52"/>
        <end position="73"/>
    </location>
</feature>
<evidence type="ECO:0000256" key="1">
    <source>
        <dbReference type="SAM" id="MobiDB-lite"/>
    </source>
</evidence>
<dbReference type="InterPro" id="IPR002509">
    <property type="entry name" value="NODB_dom"/>
</dbReference>
<evidence type="ECO:0000313" key="3">
    <source>
        <dbReference type="EMBL" id="KXB90416.1"/>
    </source>
</evidence>
<dbReference type="InterPro" id="IPR050248">
    <property type="entry name" value="Polysacc_deacetylase_ArnD"/>
</dbReference>
<dbReference type="PROSITE" id="PS51677">
    <property type="entry name" value="NODB"/>
    <property type="match status" value="1"/>
</dbReference>
<dbReference type="EMBL" id="LSDT01000048">
    <property type="protein sequence ID" value="KXB90416.1"/>
    <property type="molecule type" value="Genomic_DNA"/>
</dbReference>
<feature type="compositionally biased region" description="Polar residues" evidence="1">
    <location>
        <begin position="52"/>
        <end position="63"/>
    </location>
</feature>
<gene>
    <name evidence="3" type="ORF">HMPREF3182_01383</name>
</gene>
<feature type="domain" description="NodB homology" evidence="2">
    <location>
        <begin position="136"/>
        <end position="327"/>
    </location>
</feature>
<sequence>MRKNKHIIIISLCVIILLGISGSLAFYHLEKATRESATSGLKDESVVQRVISTQPATSPQEKTSIMPKEEQPAEEPIMAQPVTPKNDQVTYLDDAFTLPDPHENRPVYDRYTIRQRQEKGLPLTYGAKREYYYGKKVVYLTFDDGPDKQNTPAILRILKQENIKGTFFLVGLNVVKHPSIVRAIFESGNAIGLHSYTHNYKKLYASPQNYMDEMMMTEDVIYRILQVRPIITRAPGGTAGHFTKAYWDTIKRYGYIEVGWNSLTGDADGTGKTADKAYQNIVSQIQQQPYLHTHLVILMHDSAGHGETVTVLPRIIHYFKEQGYTFRVITPAIPPAW</sequence>
<reference evidence="4" key="1">
    <citation type="submission" date="2016-01" db="EMBL/GenBank/DDBJ databases">
        <authorList>
            <person name="Mitreva M."/>
            <person name="Pepin K.H."/>
            <person name="Mihindukulasuriya K.A."/>
            <person name="Fulton R."/>
            <person name="Fronick C."/>
            <person name="O'Laughlin M."/>
            <person name="Miner T."/>
            <person name="Herter B."/>
            <person name="Rosa B.A."/>
            <person name="Cordes M."/>
            <person name="Tomlinson C."/>
            <person name="Wollam A."/>
            <person name="Palsikar V.B."/>
            <person name="Mardis E.R."/>
            <person name="Wilson R.K."/>
        </authorList>
    </citation>
    <scope>NUCLEOTIDE SEQUENCE [LARGE SCALE GENOMIC DNA]</scope>
    <source>
        <strain evidence="4">KA00182</strain>
    </source>
</reference>
<dbReference type="RefSeq" id="WP_062486386.1">
    <property type="nucleotide sequence ID" value="NZ_KQ960953.1"/>
</dbReference>
<dbReference type="CDD" id="cd10944">
    <property type="entry name" value="CE4_SmPgdA_like"/>
    <property type="match status" value="1"/>
</dbReference>
<evidence type="ECO:0000259" key="2">
    <source>
        <dbReference type="PROSITE" id="PS51677"/>
    </source>
</evidence>
<dbReference type="InterPro" id="IPR011330">
    <property type="entry name" value="Glyco_hydro/deAcase_b/a-brl"/>
</dbReference>
<evidence type="ECO:0000313" key="4">
    <source>
        <dbReference type="Proteomes" id="UP000070160"/>
    </source>
</evidence>
<name>A0A134CDZ4_9FIRM</name>
<proteinExistence type="predicted"/>